<dbReference type="AlphaFoldDB" id="A0A226BWE2"/>
<evidence type="ECO:0000256" key="1">
    <source>
        <dbReference type="ARBA" id="ARBA00009018"/>
    </source>
</evidence>
<dbReference type="GO" id="GO:0005524">
    <property type="term" value="F:ATP binding"/>
    <property type="evidence" value="ECO:0007669"/>
    <property type="project" value="UniProtKB-UniRule"/>
</dbReference>
<comment type="similarity">
    <text evidence="1 8">Belongs to the CoaE family.</text>
</comment>
<evidence type="ECO:0000256" key="4">
    <source>
        <dbReference type="ARBA" id="ARBA00022741"/>
    </source>
</evidence>
<dbReference type="GO" id="GO:0004140">
    <property type="term" value="F:dephospho-CoA kinase activity"/>
    <property type="evidence" value="ECO:0007669"/>
    <property type="project" value="UniProtKB-UniRule"/>
</dbReference>
<keyword evidence="5 8" id="KW-0418">Kinase</keyword>
<dbReference type="GO" id="GO:0005737">
    <property type="term" value="C:cytoplasm"/>
    <property type="evidence" value="ECO:0007669"/>
    <property type="project" value="UniProtKB-SubCell"/>
</dbReference>
<evidence type="ECO:0000256" key="2">
    <source>
        <dbReference type="ARBA" id="ARBA00022490"/>
    </source>
</evidence>
<keyword evidence="3 8" id="KW-0808">Transferase</keyword>
<keyword evidence="4 8" id="KW-0547">Nucleotide-binding</keyword>
<evidence type="ECO:0000256" key="6">
    <source>
        <dbReference type="ARBA" id="ARBA00022840"/>
    </source>
</evidence>
<evidence type="ECO:0000256" key="8">
    <source>
        <dbReference type="HAMAP-Rule" id="MF_00376"/>
    </source>
</evidence>
<evidence type="ECO:0000256" key="3">
    <source>
        <dbReference type="ARBA" id="ARBA00022679"/>
    </source>
</evidence>
<dbReference type="EC" id="2.7.1.24" evidence="8 9"/>
<feature type="compositionally biased region" description="Basic and acidic residues" evidence="10">
    <location>
        <begin position="164"/>
        <end position="175"/>
    </location>
</feature>
<dbReference type="GO" id="GO:0015937">
    <property type="term" value="P:coenzyme A biosynthetic process"/>
    <property type="evidence" value="ECO:0007669"/>
    <property type="project" value="UniProtKB-UniRule"/>
</dbReference>
<reference evidence="11 12" key="1">
    <citation type="submission" date="2017-06" db="EMBL/GenBank/DDBJ databases">
        <title>Draft Genome Sequence of Natranaerobius trueperi halophilic, alkalithermophilic bacteria from soda lakes.</title>
        <authorList>
            <person name="Zhao B."/>
        </authorList>
    </citation>
    <scope>NUCLEOTIDE SEQUENCE [LARGE SCALE GENOMIC DNA]</scope>
    <source>
        <strain evidence="11 12">DSM 18760</strain>
    </source>
</reference>
<keyword evidence="7 8" id="KW-0173">Coenzyme A biosynthesis</keyword>
<dbReference type="InterPro" id="IPR027417">
    <property type="entry name" value="P-loop_NTPase"/>
</dbReference>
<evidence type="ECO:0000256" key="10">
    <source>
        <dbReference type="SAM" id="MobiDB-lite"/>
    </source>
</evidence>
<accession>A0A226BWE2</accession>
<proteinExistence type="inferred from homology"/>
<dbReference type="NCBIfam" id="TIGR00152">
    <property type="entry name" value="dephospho-CoA kinase"/>
    <property type="match status" value="1"/>
</dbReference>
<comment type="caution">
    <text evidence="11">The sequence shown here is derived from an EMBL/GenBank/DDBJ whole genome shotgun (WGS) entry which is preliminary data.</text>
</comment>
<gene>
    <name evidence="8" type="primary">coaE</name>
    <name evidence="11" type="ORF">CDO51_09265</name>
</gene>
<dbReference type="RefSeq" id="WP_089023988.1">
    <property type="nucleotide sequence ID" value="NZ_NIQC01000021.1"/>
</dbReference>
<evidence type="ECO:0000313" key="12">
    <source>
        <dbReference type="Proteomes" id="UP000214588"/>
    </source>
</evidence>
<dbReference type="CDD" id="cd02022">
    <property type="entry name" value="DPCK"/>
    <property type="match status" value="1"/>
</dbReference>
<dbReference type="EMBL" id="NIQC01000021">
    <property type="protein sequence ID" value="OWZ83316.1"/>
    <property type="molecule type" value="Genomic_DNA"/>
</dbReference>
<protein>
    <recommendedName>
        <fullName evidence="8 9">Dephospho-CoA kinase</fullName>
        <ecNumber evidence="8 9">2.7.1.24</ecNumber>
    </recommendedName>
    <alternativeName>
        <fullName evidence="8">Dephosphocoenzyme A kinase</fullName>
    </alternativeName>
</protein>
<dbReference type="HAMAP" id="MF_00376">
    <property type="entry name" value="Dephospho_CoA_kinase"/>
    <property type="match status" value="1"/>
</dbReference>
<feature type="region of interest" description="Disordered" evidence="10">
    <location>
        <begin position="161"/>
        <end position="180"/>
    </location>
</feature>
<dbReference type="PANTHER" id="PTHR10695">
    <property type="entry name" value="DEPHOSPHO-COA KINASE-RELATED"/>
    <property type="match status" value="1"/>
</dbReference>
<evidence type="ECO:0000256" key="9">
    <source>
        <dbReference type="NCBIfam" id="TIGR00152"/>
    </source>
</evidence>
<sequence length="199" mass="22942">MIIGLTGGIASGKSTVLKMLADLGSITIDADQISREATKKGSQALNEIKEVFGKEYIDKNGKLKREALGDEIFNDKLAKERLEQILHPKIDIQMKYLIDKYQKEYPSKLIVVDIPLLYEVGKEEQFNEVWVVWVDFKTQLERLMKRNDLSYKEAKNRVRAQMPLDEKRKKADRVIDNSGSINHTNRQVKELFNKVSSKE</sequence>
<dbReference type="Proteomes" id="UP000214588">
    <property type="component" value="Unassembled WGS sequence"/>
</dbReference>
<comment type="pathway">
    <text evidence="8">Cofactor biosynthesis; coenzyme A biosynthesis; CoA from (R)-pantothenate: step 5/5.</text>
</comment>
<feature type="binding site" evidence="8">
    <location>
        <begin position="10"/>
        <end position="15"/>
    </location>
    <ligand>
        <name>ATP</name>
        <dbReference type="ChEBI" id="CHEBI:30616"/>
    </ligand>
</feature>
<comment type="function">
    <text evidence="8">Catalyzes the phosphorylation of the 3'-hydroxyl group of dephosphocoenzyme A to form coenzyme A.</text>
</comment>
<dbReference type="InterPro" id="IPR001977">
    <property type="entry name" value="Depp_CoAkinase"/>
</dbReference>
<dbReference type="Pfam" id="PF01121">
    <property type="entry name" value="CoaE"/>
    <property type="match status" value="1"/>
</dbReference>
<dbReference type="FunFam" id="3.40.50.300:FF:000991">
    <property type="entry name" value="Dephospho-CoA kinase"/>
    <property type="match status" value="1"/>
</dbReference>
<dbReference type="PROSITE" id="PS51219">
    <property type="entry name" value="DPCK"/>
    <property type="match status" value="1"/>
</dbReference>
<keyword evidence="6 8" id="KW-0067">ATP-binding</keyword>
<name>A0A226BWE2_9FIRM</name>
<keyword evidence="12" id="KW-1185">Reference proteome</keyword>
<dbReference type="Gene3D" id="3.40.50.300">
    <property type="entry name" value="P-loop containing nucleotide triphosphate hydrolases"/>
    <property type="match status" value="1"/>
</dbReference>
<comment type="catalytic activity">
    <reaction evidence="8">
        <text>3'-dephospho-CoA + ATP = ADP + CoA + H(+)</text>
        <dbReference type="Rhea" id="RHEA:18245"/>
        <dbReference type="ChEBI" id="CHEBI:15378"/>
        <dbReference type="ChEBI" id="CHEBI:30616"/>
        <dbReference type="ChEBI" id="CHEBI:57287"/>
        <dbReference type="ChEBI" id="CHEBI:57328"/>
        <dbReference type="ChEBI" id="CHEBI:456216"/>
        <dbReference type="EC" id="2.7.1.24"/>
    </reaction>
</comment>
<dbReference type="SUPFAM" id="SSF52540">
    <property type="entry name" value="P-loop containing nucleoside triphosphate hydrolases"/>
    <property type="match status" value="1"/>
</dbReference>
<dbReference type="UniPathway" id="UPA00241">
    <property type="reaction ID" value="UER00356"/>
</dbReference>
<dbReference type="PANTHER" id="PTHR10695:SF46">
    <property type="entry name" value="BIFUNCTIONAL COENZYME A SYNTHASE-RELATED"/>
    <property type="match status" value="1"/>
</dbReference>
<keyword evidence="2 8" id="KW-0963">Cytoplasm</keyword>
<evidence type="ECO:0000256" key="5">
    <source>
        <dbReference type="ARBA" id="ARBA00022777"/>
    </source>
</evidence>
<organism evidence="11 12">
    <name type="scientific">Natranaerobius trueperi</name>
    <dbReference type="NCBI Taxonomy" id="759412"/>
    <lineage>
        <taxon>Bacteria</taxon>
        <taxon>Bacillati</taxon>
        <taxon>Bacillota</taxon>
        <taxon>Clostridia</taxon>
        <taxon>Natranaerobiales</taxon>
        <taxon>Natranaerobiaceae</taxon>
        <taxon>Natranaerobius</taxon>
    </lineage>
</organism>
<evidence type="ECO:0000256" key="7">
    <source>
        <dbReference type="ARBA" id="ARBA00022993"/>
    </source>
</evidence>
<evidence type="ECO:0000313" key="11">
    <source>
        <dbReference type="EMBL" id="OWZ83316.1"/>
    </source>
</evidence>
<comment type="subcellular location">
    <subcellularLocation>
        <location evidence="8">Cytoplasm</location>
    </subcellularLocation>
</comment>
<dbReference type="OrthoDB" id="9812943at2"/>